<dbReference type="STRING" id="665467.SAMN02982931_02755"/>
<dbReference type="Gene3D" id="2.40.160.50">
    <property type="entry name" value="membrane protein fhac: a member of the omp85/tpsb transporter family"/>
    <property type="match status" value="1"/>
</dbReference>
<name>A0A1G6CUI7_9HYPH</name>
<dbReference type="Gene3D" id="3.10.20.310">
    <property type="entry name" value="membrane protein fhac"/>
    <property type="match status" value="1"/>
</dbReference>
<dbReference type="GO" id="GO:0019867">
    <property type="term" value="C:outer membrane"/>
    <property type="evidence" value="ECO:0007669"/>
    <property type="project" value="InterPro"/>
</dbReference>
<comment type="subcellular location">
    <subcellularLocation>
        <location evidence="1">Membrane</location>
    </subcellularLocation>
</comment>
<dbReference type="InterPro" id="IPR034746">
    <property type="entry name" value="POTRA"/>
</dbReference>
<evidence type="ECO:0000256" key="2">
    <source>
        <dbReference type="ARBA" id="ARBA00022452"/>
    </source>
</evidence>
<feature type="domain" description="POTRA" evidence="5">
    <location>
        <begin position="213"/>
        <end position="287"/>
    </location>
</feature>
<dbReference type="AlphaFoldDB" id="A0A1G6CUI7"/>
<dbReference type="PANTHER" id="PTHR12815">
    <property type="entry name" value="SORTING AND ASSEMBLY MACHINERY SAMM50 PROTEIN FAMILY MEMBER"/>
    <property type="match status" value="1"/>
</dbReference>
<keyword evidence="3" id="KW-0472">Membrane</keyword>
<evidence type="ECO:0000256" key="3">
    <source>
        <dbReference type="ARBA" id="ARBA00023136"/>
    </source>
</evidence>
<keyword evidence="4" id="KW-0732">Signal</keyword>
<dbReference type="PROSITE" id="PS51779">
    <property type="entry name" value="POTRA"/>
    <property type="match status" value="1"/>
</dbReference>
<feature type="signal peptide" evidence="4">
    <location>
        <begin position="1"/>
        <end position="17"/>
    </location>
</feature>
<dbReference type="Proteomes" id="UP000199071">
    <property type="component" value="Unassembled WGS sequence"/>
</dbReference>
<dbReference type="InterPro" id="IPR010827">
    <property type="entry name" value="BamA/TamA_POTRA"/>
</dbReference>
<keyword evidence="2" id="KW-0812">Transmembrane</keyword>
<feature type="chain" id="PRO_5011557088" evidence="4">
    <location>
        <begin position="18"/>
        <end position="612"/>
    </location>
</feature>
<gene>
    <name evidence="6" type="ORF">SAMN02982931_02755</name>
</gene>
<proteinExistence type="predicted"/>
<dbReference type="EMBL" id="FMXQ01000005">
    <property type="protein sequence ID" value="SDB36474.1"/>
    <property type="molecule type" value="Genomic_DNA"/>
</dbReference>
<evidence type="ECO:0000256" key="4">
    <source>
        <dbReference type="SAM" id="SignalP"/>
    </source>
</evidence>
<dbReference type="InterPro" id="IPR039910">
    <property type="entry name" value="D15-like"/>
</dbReference>
<protein>
    <submittedName>
        <fullName evidence="6">Autotransporter secretion outer membrane protein TamA</fullName>
    </submittedName>
</protein>
<evidence type="ECO:0000313" key="6">
    <source>
        <dbReference type="EMBL" id="SDB36474.1"/>
    </source>
</evidence>
<dbReference type="OrthoDB" id="9769707at2"/>
<evidence type="ECO:0000313" key="7">
    <source>
        <dbReference type="Proteomes" id="UP000199071"/>
    </source>
</evidence>
<accession>A0A1G6CUI7</accession>
<reference evidence="6 7" key="1">
    <citation type="submission" date="2016-10" db="EMBL/GenBank/DDBJ databases">
        <authorList>
            <person name="de Groot N.N."/>
        </authorList>
    </citation>
    <scope>NUCLEOTIDE SEQUENCE [LARGE SCALE GENOMIC DNA]</scope>
    <source>
        <strain evidence="6 7">ATCC 35022</strain>
    </source>
</reference>
<keyword evidence="2" id="KW-1134">Transmembrane beta strand</keyword>
<sequence length="612" mass="66508">MLAVALLAESAATPAFAIWPFTRRDKVEEVVPDPVTYTVDIEVVGSNRRFDRTLRNASSLYNRRETPTSGAVGLLARARQDIGSLTAVLYQNARYAGEVAITIGGRPLDSWSPFDPIGPQPVPVRVVITAGPQFVFGTVRANPLPPDMTIEDLRIAPGEIAESGRIISAEDRIVGGWRDEGYPLAAISGSDVVADHGNRTLDVTITVDPGPIADFGRVTVSGTDRVKPTLIEGRAGIDPGTLYSPRTTRRAEQRLRDLGVFESVRIVPADHLDPDGTIPVEIIVSERKRHVIGAGVNYSNTEGAGAEIYWADRNLWGGAESLRLSAEISRLFDSAFNEPDYRLAAKFKKPAVFDPMTDFTLRAEAFRDTTDAYRATTQEIEGGLSRVFTDTVSGSVLLELENTQIDEAVPNKDYLIATLTGAVDWDTRDNRLDPTRGFNVHLEAAPAYDFLHDEVFATFKEDISIYQAIDAERRFILAGRVQAGVLTVENKRNVAASRRLYAGGAGSVRGYGYENIGPRNKDGDPVGGRSNFAVSGEVRYRISDSFGVVAFVDAGNAYRDIVPDVTNLKVGVGGGIRYLTPVGPLRVDLAVPLDPRRDDPSIALYVGLGQAF</sequence>
<keyword evidence="7" id="KW-1185">Reference proteome</keyword>
<evidence type="ECO:0000256" key="1">
    <source>
        <dbReference type="ARBA" id="ARBA00004370"/>
    </source>
</evidence>
<organism evidence="6 7">
    <name type="scientific">Bauldia litoralis</name>
    <dbReference type="NCBI Taxonomy" id="665467"/>
    <lineage>
        <taxon>Bacteria</taxon>
        <taxon>Pseudomonadati</taxon>
        <taxon>Pseudomonadota</taxon>
        <taxon>Alphaproteobacteria</taxon>
        <taxon>Hyphomicrobiales</taxon>
        <taxon>Kaistiaceae</taxon>
        <taxon>Bauldia</taxon>
    </lineage>
</organism>
<evidence type="ECO:0000259" key="5">
    <source>
        <dbReference type="PROSITE" id="PS51779"/>
    </source>
</evidence>
<dbReference type="Pfam" id="PF07244">
    <property type="entry name" value="POTRA"/>
    <property type="match status" value="1"/>
</dbReference>
<dbReference type="Pfam" id="PF01103">
    <property type="entry name" value="Omp85"/>
    <property type="match status" value="1"/>
</dbReference>
<dbReference type="PANTHER" id="PTHR12815:SF42">
    <property type="entry name" value="BACTERIAL SURFACE ANTIGEN (D15) DOMAIN-CONTAINING PROTEIN"/>
    <property type="match status" value="1"/>
</dbReference>
<dbReference type="RefSeq" id="WP_090877013.1">
    <property type="nucleotide sequence ID" value="NZ_FMXQ01000005.1"/>
</dbReference>
<dbReference type="InterPro" id="IPR000184">
    <property type="entry name" value="Bac_surfAg_D15"/>
</dbReference>